<feature type="region of interest" description="Disordered" evidence="3">
    <location>
        <begin position="80"/>
        <end position="102"/>
    </location>
</feature>
<dbReference type="OrthoDB" id="1702343at2759"/>
<evidence type="ECO:0000313" key="5">
    <source>
        <dbReference type="Proteomes" id="UP000631114"/>
    </source>
</evidence>
<dbReference type="InterPro" id="IPR001019">
    <property type="entry name" value="Gprotein_alpha_su"/>
</dbReference>
<name>A0A835H7B2_9MAGN</name>
<reference evidence="4 5" key="1">
    <citation type="submission" date="2020-10" db="EMBL/GenBank/DDBJ databases">
        <title>The Coptis chinensis genome and diversification of protoberbering-type alkaloids.</title>
        <authorList>
            <person name="Wang B."/>
            <person name="Shu S."/>
            <person name="Song C."/>
            <person name="Liu Y."/>
        </authorList>
    </citation>
    <scope>NUCLEOTIDE SEQUENCE [LARGE SCALE GENOMIC DNA]</scope>
    <source>
        <strain evidence="4">HL-2020</strain>
        <tissue evidence="4">Leaf</tissue>
    </source>
</reference>
<gene>
    <name evidence="4" type="ORF">IFM89_028821</name>
</gene>
<protein>
    <submittedName>
        <fullName evidence="4">Uncharacterized protein</fullName>
    </submittedName>
</protein>
<dbReference type="GO" id="GO:0005737">
    <property type="term" value="C:cytoplasm"/>
    <property type="evidence" value="ECO:0007669"/>
    <property type="project" value="TreeGrafter"/>
</dbReference>
<dbReference type="EMBL" id="JADFTS010000008">
    <property type="protein sequence ID" value="KAF9594164.1"/>
    <property type="molecule type" value="Genomic_DNA"/>
</dbReference>
<dbReference type="InterPro" id="IPR011025">
    <property type="entry name" value="GproteinA_insert"/>
</dbReference>
<comment type="caution">
    <text evidence="4">The sequence shown here is derived from an EMBL/GenBank/DDBJ whole genome shotgun (WGS) entry which is preliminary data.</text>
</comment>
<dbReference type="GO" id="GO:0031683">
    <property type="term" value="F:G-protein beta/gamma-subunit complex binding"/>
    <property type="evidence" value="ECO:0007669"/>
    <property type="project" value="InterPro"/>
</dbReference>
<proteinExistence type="predicted"/>
<dbReference type="Gene3D" id="1.10.400.10">
    <property type="entry name" value="GI Alpha 1, domain 2-like"/>
    <property type="match status" value="1"/>
</dbReference>
<accession>A0A835H7B2</accession>
<organism evidence="4 5">
    <name type="scientific">Coptis chinensis</name>
    <dbReference type="NCBI Taxonomy" id="261450"/>
    <lineage>
        <taxon>Eukaryota</taxon>
        <taxon>Viridiplantae</taxon>
        <taxon>Streptophyta</taxon>
        <taxon>Embryophyta</taxon>
        <taxon>Tracheophyta</taxon>
        <taxon>Spermatophyta</taxon>
        <taxon>Magnoliopsida</taxon>
        <taxon>Ranunculales</taxon>
        <taxon>Ranunculaceae</taxon>
        <taxon>Coptidoideae</taxon>
        <taxon>Coptis</taxon>
    </lineage>
</organism>
<dbReference type="SUPFAM" id="SSF47895">
    <property type="entry name" value="Transducin (alpha subunit), insertion domain"/>
    <property type="match status" value="1"/>
</dbReference>
<dbReference type="GO" id="GO:0005834">
    <property type="term" value="C:heterotrimeric G-protein complex"/>
    <property type="evidence" value="ECO:0007669"/>
    <property type="project" value="TreeGrafter"/>
</dbReference>
<evidence type="ECO:0000256" key="1">
    <source>
        <dbReference type="ARBA" id="ARBA00022741"/>
    </source>
</evidence>
<evidence type="ECO:0000256" key="2">
    <source>
        <dbReference type="ARBA" id="ARBA00023134"/>
    </source>
</evidence>
<evidence type="ECO:0000256" key="3">
    <source>
        <dbReference type="SAM" id="MobiDB-lite"/>
    </source>
</evidence>
<evidence type="ECO:0000313" key="4">
    <source>
        <dbReference type="EMBL" id="KAF9594164.1"/>
    </source>
</evidence>
<dbReference type="AlphaFoldDB" id="A0A835H7B2"/>
<dbReference type="GO" id="GO:0003924">
    <property type="term" value="F:GTPase activity"/>
    <property type="evidence" value="ECO:0007669"/>
    <property type="project" value="InterPro"/>
</dbReference>
<dbReference type="GO" id="GO:0007188">
    <property type="term" value="P:adenylate cyclase-modulating G protein-coupled receptor signaling pathway"/>
    <property type="evidence" value="ECO:0007669"/>
    <property type="project" value="TreeGrafter"/>
</dbReference>
<dbReference type="GO" id="GO:0005525">
    <property type="term" value="F:GTP binding"/>
    <property type="evidence" value="ECO:0007669"/>
    <property type="project" value="UniProtKB-KW"/>
</dbReference>
<keyword evidence="1" id="KW-0547">Nucleotide-binding</keyword>
<feature type="compositionally biased region" description="Basic and acidic residues" evidence="3">
    <location>
        <begin position="91"/>
        <end position="100"/>
    </location>
</feature>
<keyword evidence="5" id="KW-1185">Reference proteome</keyword>
<dbReference type="GO" id="GO:0001664">
    <property type="term" value="F:G protein-coupled receptor binding"/>
    <property type="evidence" value="ECO:0007669"/>
    <property type="project" value="TreeGrafter"/>
</dbReference>
<dbReference type="Proteomes" id="UP000631114">
    <property type="component" value="Unassembled WGS sequence"/>
</dbReference>
<keyword evidence="2" id="KW-0342">GTP-binding</keyword>
<dbReference type="PANTHER" id="PTHR10218">
    <property type="entry name" value="GTP-BINDING PROTEIN ALPHA SUBUNIT"/>
    <property type="match status" value="1"/>
</dbReference>
<sequence>MRSYPRDGRGSRLLFFRRVFRSTGPLSTSHYRVSMFRSMLGVSKKDKKKMSYVLIYIGKSSRVLSRLLDPLEAKQIMKSEKECSANQLRPEQSHGTRDEGSTYSSRYVPDYLDHKWIQKLLLLGLQGEEGESNVTGQCVYSINPRLRHFSDWLMDIIAMGDLDAFFPAATREYAPLVEEVWKDIAKQETLKRKEELYSFPDVVEYFLSRAVEVSSKEYEPSEKDILYSKDMPKELPKGMV</sequence>
<dbReference type="PANTHER" id="PTHR10218:SF334">
    <property type="entry name" value="EXTRA-LARGE GUANINE NUCLEOTIDE-BINDING PROTEIN 3"/>
    <property type="match status" value="1"/>
</dbReference>